<dbReference type="AlphaFoldDB" id="A0A8H6JSZ0"/>
<organism evidence="2 3">
    <name type="scientific">Colletotrichum musicola</name>
    <dbReference type="NCBI Taxonomy" id="2175873"/>
    <lineage>
        <taxon>Eukaryota</taxon>
        <taxon>Fungi</taxon>
        <taxon>Dikarya</taxon>
        <taxon>Ascomycota</taxon>
        <taxon>Pezizomycotina</taxon>
        <taxon>Sordariomycetes</taxon>
        <taxon>Hypocreomycetidae</taxon>
        <taxon>Glomerellales</taxon>
        <taxon>Glomerellaceae</taxon>
        <taxon>Colletotrichum</taxon>
        <taxon>Colletotrichum orchidearum species complex</taxon>
    </lineage>
</organism>
<dbReference type="Proteomes" id="UP000639643">
    <property type="component" value="Unassembled WGS sequence"/>
</dbReference>
<feature type="non-terminal residue" evidence="2">
    <location>
        <position position="1"/>
    </location>
</feature>
<dbReference type="EMBL" id="WIGM01000633">
    <property type="protein sequence ID" value="KAF6818527.1"/>
    <property type="molecule type" value="Genomic_DNA"/>
</dbReference>
<evidence type="ECO:0000313" key="2">
    <source>
        <dbReference type="EMBL" id="KAF6818527.1"/>
    </source>
</evidence>
<accession>A0A8H6JSZ0</accession>
<evidence type="ECO:0000256" key="1">
    <source>
        <dbReference type="SAM" id="MobiDB-lite"/>
    </source>
</evidence>
<feature type="compositionally biased region" description="Polar residues" evidence="1">
    <location>
        <begin position="51"/>
        <end position="60"/>
    </location>
</feature>
<reference evidence="2" key="1">
    <citation type="journal article" date="2020" name="Phytopathology">
        <title>Genome Sequence Resources of Colletotrichum truncatum, C. plurivorum, C. musicola, and C. sojae: Four Species Pathogenic to Soybean (Glycine max).</title>
        <authorList>
            <person name="Rogerio F."/>
            <person name="Boufleur T.R."/>
            <person name="Ciampi-Guillardi M."/>
            <person name="Sukno S.A."/>
            <person name="Thon M.R."/>
            <person name="Massola Junior N.S."/>
            <person name="Baroncelli R."/>
        </authorList>
    </citation>
    <scope>NUCLEOTIDE SEQUENCE</scope>
    <source>
        <strain evidence="2">LFN0074</strain>
    </source>
</reference>
<evidence type="ECO:0000313" key="3">
    <source>
        <dbReference type="Proteomes" id="UP000639643"/>
    </source>
</evidence>
<gene>
    <name evidence="2" type="ORF">CMUS01_11906</name>
</gene>
<proteinExistence type="predicted"/>
<sequence>WQQQFSQTICRLQVRTTLQDQLRPCRAYEARGNSSVFRFPIFSFLPPTANSRMVSPSSPNMPGERALGRDPTRPSPWIAGPGPAVSTIRWCPPQPRAASDLSPPPPPPQLEARGGNRWPTPRSTHRTKESNCPIAAAATPFMSGVTTFSSGGIIERPRRPMLLLGNVDSCPGGVTIQLDLRFPCCPS</sequence>
<feature type="region of interest" description="Disordered" evidence="1">
    <location>
        <begin position="51"/>
        <end position="129"/>
    </location>
</feature>
<keyword evidence="3" id="KW-1185">Reference proteome</keyword>
<comment type="caution">
    <text evidence="2">The sequence shown here is derived from an EMBL/GenBank/DDBJ whole genome shotgun (WGS) entry which is preliminary data.</text>
</comment>
<protein>
    <submittedName>
        <fullName evidence="2">Uncharacterized protein</fullName>
    </submittedName>
</protein>
<name>A0A8H6JSZ0_9PEZI</name>